<keyword evidence="4" id="KW-0391">Immunity</keyword>
<keyword evidence="7" id="KW-0325">Glycoprotein</keyword>
<keyword evidence="8" id="KW-0812">Transmembrane</keyword>
<dbReference type="SMART" id="SM00408">
    <property type="entry name" value="IGc2"/>
    <property type="match status" value="1"/>
</dbReference>
<protein>
    <recommendedName>
        <fullName evidence="9">Ig-like domain-containing protein</fullName>
    </recommendedName>
</protein>
<feature type="domain" description="Ig-like" evidence="9">
    <location>
        <begin position="32"/>
        <end position="131"/>
    </location>
</feature>
<keyword evidence="6" id="KW-1015">Disulfide bond</keyword>
<keyword evidence="5 8" id="KW-0472">Membrane</keyword>
<dbReference type="InterPro" id="IPR003599">
    <property type="entry name" value="Ig_sub"/>
</dbReference>
<dbReference type="PANTHER" id="PTHR19433:SF111">
    <property type="entry name" value="T CELL RECEPTOR ALPHA VARIABLE 4"/>
    <property type="match status" value="1"/>
</dbReference>
<dbReference type="PANTHER" id="PTHR19433">
    <property type="entry name" value="T-CELL RECEPTOR ALPHA CHAIN V REGION-RELATED"/>
    <property type="match status" value="1"/>
</dbReference>
<dbReference type="InterPro" id="IPR013783">
    <property type="entry name" value="Ig-like_fold"/>
</dbReference>
<feature type="transmembrane region" description="Helical" evidence="8">
    <location>
        <begin position="150"/>
        <end position="170"/>
    </location>
</feature>
<dbReference type="SMART" id="SM00406">
    <property type="entry name" value="IGv"/>
    <property type="match status" value="1"/>
</dbReference>
<keyword evidence="8" id="KW-1133">Transmembrane helix</keyword>
<reference evidence="10 11" key="1">
    <citation type="submission" date="2024-01" db="EMBL/GenBank/DDBJ databases">
        <authorList>
            <person name="Alioto T."/>
            <person name="Alioto T."/>
            <person name="Gomez Garrido J."/>
        </authorList>
    </citation>
    <scope>NUCLEOTIDE SEQUENCE [LARGE SCALE GENOMIC DNA]</scope>
</reference>
<dbReference type="InterPro" id="IPR003598">
    <property type="entry name" value="Ig_sub2"/>
</dbReference>
<dbReference type="EMBL" id="CAWUFR010000130">
    <property type="protein sequence ID" value="CAK6969151.1"/>
    <property type="molecule type" value="Genomic_DNA"/>
</dbReference>
<evidence type="ECO:0000256" key="1">
    <source>
        <dbReference type="ARBA" id="ARBA00004236"/>
    </source>
</evidence>
<evidence type="ECO:0000256" key="7">
    <source>
        <dbReference type="ARBA" id="ARBA00023180"/>
    </source>
</evidence>
<dbReference type="AlphaFoldDB" id="A0AAV1PG22"/>
<dbReference type="GO" id="GO:0002376">
    <property type="term" value="P:immune system process"/>
    <property type="evidence" value="ECO:0007669"/>
    <property type="project" value="UniProtKB-KW"/>
</dbReference>
<dbReference type="InterPro" id="IPR036179">
    <property type="entry name" value="Ig-like_dom_sf"/>
</dbReference>
<dbReference type="InterPro" id="IPR013106">
    <property type="entry name" value="Ig_V-set"/>
</dbReference>
<proteinExistence type="predicted"/>
<evidence type="ECO:0000256" key="8">
    <source>
        <dbReference type="SAM" id="Phobius"/>
    </source>
</evidence>
<sequence>MGLYYCIADVNQHLTVGRGTMLQGFQTTAGFPMLFVPAKENVQFGSTVTLSCNISYIYDTMWLKQNPDLPPTEVLGVTFTGGKPHQEFQLSSRFSVELINRSLALKISDVEESDMGLYYCIANVNQHLTVGRGTMLQGSSEFIFKRWDCIVIGFVVLILLLAVFITHWRIKQKKRDVKMPSTVYFTRKD</sequence>
<organism evidence="10 11">
    <name type="scientific">Scomber scombrus</name>
    <name type="common">Atlantic mackerel</name>
    <name type="synonym">Scomber vernalis</name>
    <dbReference type="NCBI Taxonomy" id="13677"/>
    <lineage>
        <taxon>Eukaryota</taxon>
        <taxon>Metazoa</taxon>
        <taxon>Chordata</taxon>
        <taxon>Craniata</taxon>
        <taxon>Vertebrata</taxon>
        <taxon>Euteleostomi</taxon>
        <taxon>Actinopterygii</taxon>
        <taxon>Neopterygii</taxon>
        <taxon>Teleostei</taxon>
        <taxon>Neoteleostei</taxon>
        <taxon>Acanthomorphata</taxon>
        <taxon>Pelagiaria</taxon>
        <taxon>Scombriformes</taxon>
        <taxon>Scombridae</taxon>
        <taxon>Scomber</taxon>
    </lineage>
</organism>
<dbReference type="GO" id="GO:0005886">
    <property type="term" value="C:plasma membrane"/>
    <property type="evidence" value="ECO:0007669"/>
    <property type="project" value="UniProtKB-SubCell"/>
</dbReference>
<keyword evidence="11" id="KW-1185">Reference proteome</keyword>
<dbReference type="Gene3D" id="2.60.40.10">
    <property type="entry name" value="Immunoglobulins"/>
    <property type="match status" value="1"/>
</dbReference>
<comment type="subcellular location">
    <subcellularLocation>
        <location evidence="1">Cell membrane</location>
    </subcellularLocation>
</comment>
<evidence type="ECO:0000256" key="5">
    <source>
        <dbReference type="ARBA" id="ARBA00023136"/>
    </source>
</evidence>
<evidence type="ECO:0000313" key="10">
    <source>
        <dbReference type="EMBL" id="CAK6969151.1"/>
    </source>
</evidence>
<evidence type="ECO:0000259" key="9">
    <source>
        <dbReference type="PROSITE" id="PS50835"/>
    </source>
</evidence>
<dbReference type="Proteomes" id="UP001314229">
    <property type="component" value="Unassembled WGS sequence"/>
</dbReference>
<name>A0AAV1PG22_SCOSC</name>
<dbReference type="GO" id="GO:0009617">
    <property type="term" value="P:response to bacterium"/>
    <property type="evidence" value="ECO:0007669"/>
    <property type="project" value="TreeGrafter"/>
</dbReference>
<dbReference type="InterPro" id="IPR052051">
    <property type="entry name" value="TCR_complex_component"/>
</dbReference>
<comment type="caution">
    <text evidence="10">The sequence shown here is derived from an EMBL/GenBank/DDBJ whole genome shotgun (WGS) entry which is preliminary data.</text>
</comment>
<evidence type="ECO:0000256" key="6">
    <source>
        <dbReference type="ARBA" id="ARBA00023157"/>
    </source>
</evidence>
<gene>
    <name evidence="10" type="ORF">FSCOSCO3_A006646</name>
</gene>
<dbReference type="SUPFAM" id="SSF48726">
    <property type="entry name" value="Immunoglobulin"/>
    <property type="match status" value="1"/>
</dbReference>
<dbReference type="InterPro" id="IPR007110">
    <property type="entry name" value="Ig-like_dom"/>
</dbReference>
<dbReference type="SMART" id="SM00409">
    <property type="entry name" value="IG"/>
    <property type="match status" value="1"/>
</dbReference>
<keyword evidence="2" id="KW-1003">Cell membrane</keyword>
<evidence type="ECO:0000256" key="3">
    <source>
        <dbReference type="ARBA" id="ARBA00022729"/>
    </source>
</evidence>
<evidence type="ECO:0000256" key="4">
    <source>
        <dbReference type="ARBA" id="ARBA00022859"/>
    </source>
</evidence>
<keyword evidence="3" id="KW-0732">Signal</keyword>
<evidence type="ECO:0000313" key="11">
    <source>
        <dbReference type="Proteomes" id="UP001314229"/>
    </source>
</evidence>
<dbReference type="PROSITE" id="PS50835">
    <property type="entry name" value="IG_LIKE"/>
    <property type="match status" value="1"/>
</dbReference>
<evidence type="ECO:0000256" key="2">
    <source>
        <dbReference type="ARBA" id="ARBA00022475"/>
    </source>
</evidence>
<accession>A0AAV1PG22</accession>
<dbReference type="CDD" id="cd00099">
    <property type="entry name" value="IgV"/>
    <property type="match status" value="1"/>
</dbReference>
<dbReference type="Pfam" id="PF07686">
    <property type="entry name" value="V-set"/>
    <property type="match status" value="1"/>
</dbReference>